<protein>
    <submittedName>
        <fullName evidence="1">Uncharacterized protein</fullName>
    </submittedName>
</protein>
<comment type="caution">
    <text evidence="1">The sequence shown here is derived from an EMBL/GenBank/DDBJ whole genome shotgun (WGS) entry which is preliminary data.</text>
</comment>
<dbReference type="EMBL" id="JAMXLT020000030">
    <property type="protein sequence ID" value="MDW8550356.1"/>
    <property type="molecule type" value="Genomic_DNA"/>
</dbReference>
<accession>A0ABU4JKW7</accession>
<organism evidence="1 2">
    <name type="scientific">Epilithonimonas ginsengisoli</name>
    <dbReference type="NCBI Taxonomy" id="1245592"/>
    <lineage>
        <taxon>Bacteria</taxon>
        <taxon>Pseudomonadati</taxon>
        <taxon>Bacteroidota</taxon>
        <taxon>Flavobacteriia</taxon>
        <taxon>Flavobacteriales</taxon>
        <taxon>Weeksellaceae</taxon>
        <taxon>Chryseobacterium group</taxon>
        <taxon>Epilithonimonas</taxon>
    </lineage>
</organism>
<sequence>MEYQAKSDKYFFFKLMQNGKSIGKLSYKSWFKFDAEIEFADQSKYKIEPKGFWGTTVELKDGAKVLLKFTMNWNGEIVIQIFFDEVEKDYIFRQKGVFKDSFIMTNPNGVELLVVKPDLKWFELNYEYQISTSDAFEELNHKDILLMNALHCANYFMTIMMSGMA</sequence>
<dbReference type="Proteomes" id="UP001204439">
    <property type="component" value="Unassembled WGS sequence"/>
</dbReference>
<evidence type="ECO:0000313" key="1">
    <source>
        <dbReference type="EMBL" id="MDW8550356.1"/>
    </source>
</evidence>
<reference evidence="1 2" key="1">
    <citation type="submission" date="2023-11" db="EMBL/GenBank/DDBJ databases">
        <title>First isolation, identification, and characterization of non-pathogenic Epilithonimonas ginsengisoli isolated from diseased farmed rainbow trout (Oncorhynchus mykiss) in Chile.</title>
        <authorList>
            <person name="Miranda C.D."/>
            <person name="Irgang R."/>
            <person name="Concha C."/>
            <person name="Rojas R."/>
            <person name="Avendano R."/>
        </authorList>
    </citation>
    <scope>NUCLEOTIDE SEQUENCE [LARGE SCALE GENOMIC DNA]</scope>
    <source>
        <strain evidence="1 2">FP99</strain>
    </source>
</reference>
<proteinExistence type="predicted"/>
<gene>
    <name evidence="1" type="ORF">NG800_015625</name>
</gene>
<name>A0ABU4JKW7_9FLAO</name>
<keyword evidence="2" id="KW-1185">Reference proteome</keyword>
<dbReference type="RefSeq" id="WP_063971283.1">
    <property type="nucleotide sequence ID" value="NZ_JAMXLT020000030.1"/>
</dbReference>
<evidence type="ECO:0000313" key="2">
    <source>
        <dbReference type="Proteomes" id="UP001204439"/>
    </source>
</evidence>